<dbReference type="GO" id="GO:0032993">
    <property type="term" value="C:protein-DNA complex"/>
    <property type="evidence" value="ECO:0007669"/>
    <property type="project" value="TreeGrafter"/>
</dbReference>
<dbReference type="GO" id="GO:0006355">
    <property type="term" value="P:regulation of DNA-templated transcription"/>
    <property type="evidence" value="ECO:0007669"/>
    <property type="project" value="InterPro"/>
</dbReference>
<dbReference type="Gene3D" id="3.40.50.2300">
    <property type="match status" value="1"/>
</dbReference>
<keyword evidence="1 6" id="KW-0597">Phosphoprotein</keyword>
<dbReference type="SUPFAM" id="SSF52172">
    <property type="entry name" value="CheY-like"/>
    <property type="match status" value="1"/>
</dbReference>
<proteinExistence type="predicted"/>
<dbReference type="Gene3D" id="1.10.10.10">
    <property type="entry name" value="Winged helix-like DNA-binding domain superfamily/Winged helix DNA-binding domain"/>
    <property type="match status" value="1"/>
</dbReference>
<evidence type="ECO:0000256" key="2">
    <source>
        <dbReference type="ARBA" id="ARBA00023012"/>
    </source>
</evidence>
<evidence type="ECO:0000256" key="1">
    <source>
        <dbReference type="ARBA" id="ARBA00022553"/>
    </source>
</evidence>
<dbReference type="RefSeq" id="WP_182327964.1">
    <property type="nucleotide sequence ID" value="NZ_CP058554.1"/>
</dbReference>
<keyword evidence="3" id="KW-0805">Transcription regulation</keyword>
<dbReference type="EMBL" id="CP058554">
    <property type="protein sequence ID" value="QMV73371.1"/>
    <property type="molecule type" value="Genomic_DNA"/>
</dbReference>
<dbReference type="SMART" id="SM00862">
    <property type="entry name" value="Trans_reg_C"/>
    <property type="match status" value="1"/>
</dbReference>
<dbReference type="GO" id="GO:0000976">
    <property type="term" value="F:transcription cis-regulatory region binding"/>
    <property type="evidence" value="ECO:0007669"/>
    <property type="project" value="TreeGrafter"/>
</dbReference>
<feature type="DNA-binding region" description="OmpR/PhoB-type" evidence="7">
    <location>
        <begin position="127"/>
        <end position="224"/>
    </location>
</feature>
<organism evidence="10 11">
    <name type="scientific">Comamonas piscis</name>
    <dbReference type="NCBI Taxonomy" id="1562974"/>
    <lineage>
        <taxon>Bacteria</taxon>
        <taxon>Pseudomonadati</taxon>
        <taxon>Pseudomonadota</taxon>
        <taxon>Betaproteobacteria</taxon>
        <taxon>Burkholderiales</taxon>
        <taxon>Comamonadaceae</taxon>
        <taxon>Comamonas</taxon>
    </lineage>
</organism>
<dbReference type="InterPro" id="IPR016032">
    <property type="entry name" value="Sig_transdc_resp-reg_C-effctor"/>
</dbReference>
<evidence type="ECO:0000256" key="3">
    <source>
        <dbReference type="ARBA" id="ARBA00023015"/>
    </source>
</evidence>
<evidence type="ECO:0000313" key="11">
    <source>
        <dbReference type="Proteomes" id="UP000515240"/>
    </source>
</evidence>
<accession>A0A7G5EH96</accession>
<gene>
    <name evidence="10" type="ORF">HS961_11310</name>
</gene>
<dbReference type="PANTHER" id="PTHR48111">
    <property type="entry name" value="REGULATOR OF RPOS"/>
    <property type="match status" value="1"/>
</dbReference>
<dbReference type="Pfam" id="PF00072">
    <property type="entry name" value="Response_reg"/>
    <property type="match status" value="1"/>
</dbReference>
<dbReference type="GO" id="GO:0005829">
    <property type="term" value="C:cytosol"/>
    <property type="evidence" value="ECO:0007669"/>
    <property type="project" value="TreeGrafter"/>
</dbReference>
<dbReference type="AlphaFoldDB" id="A0A7G5EH96"/>
<feature type="modified residue" description="4-aspartylphosphate" evidence="6">
    <location>
        <position position="52"/>
    </location>
</feature>
<feature type="domain" description="Response regulatory" evidence="8">
    <location>
        <begin position="3"/>
        <end position="118"/>
    </location>
</feature>
<evidence type="ECO:0000256" key="7">
    <source>
        <dbReference type="PROSITE-ProRule" id="PRU01091"/>
    </source>
</evidence>
<dbReference type="CDD" id="cd00383">
    <property type="entry name" value="trans_reg_C"/>
    <property type="match status" value="1"/>
</dbReference>
<dbReference type="PROSITE" id="PS50110">
    <property type="entry name" value="RESPONSE_REGULATORY"/>
    <property type="match status" value="1"/>
</dbReference>
<evidence type="ECO:0000256" key="4">
    <source>
        <dbReference type="ARBA" id="ARBA00023125"/>
    </source>
</evidence>
<dbReference type="InterPro" id="IPR001867">
    <property type="entry name" value="OmpR/PhoB-type_DNA-bd"/>
</dbReference>
<dbReference type="InterPro" id="IPR011006">
    <property type="entry name" value="CheY-like_superfamily"/>
</dbReference>
<dbReference type="InterPro" id="IPR039420">
    <property type="entry name" value="WalR-like"/>
</dbReference>
<dbReference type="PANTHER" id="PTHR48111:SF22">
    <property type="entry name" value="REGULATOR OF RPOS"/>
    <property type="match status" value="1"/>
</dbReference>
<sequence>MTRLLIVEDNPELVGCLYAFLEPLGYVLDDARDGLTGLRMATENSYDAILLDLRLPQLDGMAVCRKLRQEFQNPVPVLMLTARAAVDDRVRGLAQGADDYLVKPFSLQELHARIHAMVRRAQCQLVQGTLVWEDLTVDTRLPQAWRQGQRISLTPTTHKMLLCLMRTAPAVVRKQEMTYLLWGDSPPPSDALRTHIHDLRQQIDKNFRSRLIKTMHGIGWSLGDGQKARSSS</sequence>
<evidence type="ECO:0000259" key="8">
    <source>
        <dbReference type="PROSITE" id="PS50110"/>
    </source>
</evidence>
<name>A0A7G5EH96_9BURK</name>
<keyword evidence="5" id="KW-0804">Transcription</keyword>
<dbReference type="InterPro" id="IPR001789">
    <property type="entry name" value="Sig_transdc_resp-reg_receiver"/>
</dbReference>
<dbReference type="FunFam" id="3.40.50.2300:FF:000001">
    <property type="entry name" value="DNA-binding response regulator PhoB"/>
    <property type="match status" value="1"/>
</dbReference>
<evidence type="ECO:0000256" key="5">
    <source>
        <dbReference type="ARBA" id="ARBA00023163"/>
    </source>
</evidence>
<dbReference type="Pfam" id="PF00486">
    <property type="entry name" value="Trans_reg_C"/>
    <property type="match status" value="1"/>
</dbReference>
<dbReference type="InterPro" id="IPR036388">
    <property type="entry name" value="WH-like_DNA-bd_sf"/>
</dbReference>
<keyword evidence="2" id="KW-0902">Two-component regulatory system</keyword>
<dbReference type="KEGG" id="cpis:HS961_11310"/>
<keyword evidence="4 7" id="KW-0238">DNA-binding</keyword>
<dbReference type="Proteomes" id="UP000515240">
    <property type="component" value="Chromosome"/>
</dbReference>
<dbReference type="GO" id="GO:0000156">
    <property type="term" value="F:phosphorelay response regulator activity"/>
    <property type="evidence" value="ECO:0007669"/>
    <property type="project" value="TreeGrafter"/>
</dbReference>
<dbReference type="Gene3D" id="6.10.250.690">
    <property type="match status" value="1"/>
</dbReference>
<feature type="domain" description="OmpR/PhoB-type" evidence="9">
    <location>
        <begin position="127"/>
        <end position="224"/>
    </location>
</feature>
<keyword evidence="11" id="KW-1185">Reference proteome</keyword>
<evidence type="ECO:0000313" key="10">
    <source>
        <dbReference type="EMBL" id="QMV73371.1"/>
    </source>
</evidence>
<evidence type="ECO:0000259" key="9">
    <source>
        <dbReference type="PROSITE" id="PS51755"/>
    </source>
</evidence>
<dbReference type="SMART" id="SM00448">
    <property type="entry name" value="REC"/>
    <property type="match status" value="1"/>
</dbReference>
<reference evidence="10 11" key="1">
    <citation type="journal article" date="2020" name="G3 (Bethesda)">
        <title>CeMbio - The Caenorhabditis elegans Microbiome Resource.</title>
        <authorList>
            <person name="Dirksen P."/>
            <person name="Assie A."/>
            <person name="Zimmermann J."/>
            <person name="Zhang F."/>
            <person name="Tietje A.M."/>
            <person name="Marsh S.A."/>
            <person name="Felix M.A."/>
            <person name="Shapira M."/>
            <person name="Kaleta C."/>
            <person name="Schulenburg H."/>
            <person name="Samuel B."/>
        </authorList>
    </citation>
    <scope>NUCLEOTIDE SEQUENCE [LARGE SCALE GENOMIC DNA]</scope>
    <source>
        <strain evidence="10 11">BIGb0172</strain>
    </source>
</reference>
<dbReference type="SUPFAM" id="SSF46894">
    <property type="entry name" value="C-terminal effector domain of the bipartite response regulators"/>
    <property type="match status" value="1"/>
</dbReference>
<evidence type="ECO:0000256" key="6">
    <source>
        <dbReference type="PROSITE-ProRule" id="PRU00169"/>
    </source>
</evidence>
<dbReference type="PROSITE" id="PS51755">
    <property type="entry name" value="OMPR_PHOB"/>
    <property type="match status" value="1"/>
</dbReference>
<protein>
    <submittedName>
        <fullName evidence="10">Response regulator transcription factor</fullName>
    </submittedName>
</protein>